<organism evidence="2 3">
    <name type="scientific">Brevibacterium jeotgali</name>
    <dbReference type="NCBI Taxonomy" id="1262550"/>
    <lineage>
        <taxon>Bacteria</taxon>
        <taxon>Bacillati</taxon>
        <taxon>Actinomycetota</taxon>
        <taxon>Actinomycetes</taxon>
        <taxon>Micrococcales</taxon>
        <taxon>Brevibacteriaceae</taxon>
        <taxon>Brevibacterium</taxon>
    </lineage>
</organism>
<dbReference type="Proteomes" id="UP000234462">
    <property type="component" value="Unassembled WGS sequence"/>
</dbReference>
<dbReference type="AlphaFoldDB" id="A0A2H1L762"/>
<dbReference type="EMBL" id="FXZM01000012">
    <property type="protein sequence ID" value="SMY12748.1"/>
    <property type="molecule type" value="Genomic_DNA"/>
</dbReference>
<keyword evidence="3" id="KW-1185">Reference proteome</keyword>
<sequence length="98" mass="11167">MSASDEAYEGPCCDSARARSLERIYHYLDGELASHEITKIQAHLDDCTDCSGEFEIEALLKELVRRSCSAGQAPEGLREKIQERIVIERRTTVIRRIR</sequence>
<evidence type="ECO:0000259" key="1">
    <source>
        <dbReference type="Pfam" id="PF13490"/>
    </source>
</evidence>
<dbReference type="OrthoDB" id="3267840at2"/>
<dbReference type="Pfam" id="PF13490">
    <property type="entry name" value="zf-HC2"/>
    <property type="match status" value="1"/>
</dbReference>
<evidence type="ECO:0000313" key="3">
    <source>
        <dbReference type="Proteomes" id="UP000234462"/>
    </source>
</evidence>
<feature type="domain" description="Putative zinc-finger" evidence="1">
    <location>
        <begin position="21"/>
        <end position="50"/>
    </location>
</feature>
<proteinExistence type="predicted"/>
<dbReference type="InterPro" id="IPR027383">
    <property type="entry name" value="Znf_put"/>
</dbReference>
<dbReference type="RefSeq" id="WP_101589680.1">
    <property type="nucleotide sequence ID" value="NZ_FXZM01000012.1"/>
</dbReference>
<protein>
    <submittedName>
        <fullName evidence="2">Mycothiol system anti-sigma-R factor</fullName>
    </submittedName>
</protein>
<dbReference type="NCBIfam" id="TIGR03988">
    <property type="entry name" value="antisig_RsrA"/>
    <property type="match status" value="1"/>
</dbReference>
<gene>
    <name evidence="2" type="ORF">BJEO58_02351</name>
</gene>
<evidence type="ECO:0000313" key="2">
    <source>
        <dbReference type="EMBL" id="SMY12748.1"/>
    </source>
</evidence>
<dbReference type="InterPro" id="IPR024020">
    <property type="entry name" value="Anit_sigma_mycothiol_RsrA"/>
</dbReference>
<reference evidence="3" key="1">
    <citation type="submission" date="2017-03" db="EMBL/GenBank/DDBJ databases">
        <authorList>
            <person name="Monnet C."/>
        </authorList>
    </citation>
    <scope>NUCLEOTIDE SEQUENCE [LARGE SCALE GENOMIC DNA]</scope>
    <source>
        <strain evidence="3">SJ5-8</strain>
    </source>
</reference>
<accession>A0A2H1L762</accession>
<name>A0A2H1L762_9MICO</name>